<dbReference type="Proteomes" id="UP001184614">
    <property type="component" value="Unassembled WGS sequence"/>
</dbReference>
<evidence type="ECO:0000259" key="6">
    <source>
        <dbReference type="PROSITE" id="PS50893"/>
    </source>
</evidence>
<name>A0ABU1MCY6_9HYPH</name>
<comment type="caution">
    <text evidence="7">The sequence shown here is derived from an EMBL/GenBank/DDBJ whole genome shotgun (WGS) entry which is preliminary data.</text>
</comment>
<evidence type="ECO:0000313" key="7">
    <source>
        <dbReference type="EMBL" id="MDR6433905.1"/>
    </source>
</evidence>
<dbReference type="SUPFAM" id="SSF52540">
    <property type="entry name" value="P-loop containing nucleoside triphosphate hydrolases"/>
    <property type="match status" value="1"/>
</dbReference>
<keyword evidence="5 7" id="KW-0067">ATP-binding</keyword>
<comment type="subcellular location">
    <subcellularLocation>
        <location evidence="1">Cell inner membrane</location>
    </subcellularLocation>
</comment>
<reference evidence="7 8" key="1">
    <citation type="submission" date="2023-07" db="EMBL/GenBank/DDBJ databases">
        <title>Sorghum-associated microbial communities from plants grown in Nebraska, USA.</title>
        <authorList>
            <person name="Schachtman D."/>
        </authorList>
    </citation>
    <scope>NUCLEOTIDE SEQUENCE [LARGE SCALE GENOMIC DNA]</scope>
    <source>
        <strain evidence="7 8">DS1730</strain>
    </source>
</reference>
<protein>
    <submittedName>
        <fullName evidence="7">NitT/TauT family transport system ATP-binding protein</fullName>
    </submittedName>
</protein>
<evidence type="ECO:0000256" key="4">
    <source>
        <dbReference type="ARBA" id="ARBA00022741"/>
    </source>
</evidence>
<dbReference type="Gene3D" id="3.40.50.300">
    <property type="entry name" value="P-loop containing nucleotide triphosphate hydrolases"/>
    <property type="match status" value="1"/>
</dbReference>
<dbReference type="InterPro" id="IPR003593">
    <property type="entry name" value="AAA+_ATPase"/>
</dbReference>
<dbReference type="PROSITE" id="PS00211">
    <property type="entry name" value="ABC_TRANSPORTER_1"/>
    <property type="match status" value="1"/>
</dbReference>
<comment type="similarity">
    <text evidence="2">Belongs to the ABC transporter superfamily.</text>
</comment>
<dbReference type="PANTHER" id="PTHR42788:SF13">
    <property type="entry name" value="ALIPHATIC SULFONATES IMPORT ATP-BINDING PROTEIN SSUB"/>
    <property type="match status" value="1"/>
</dbReference>
<dbReference type="PANTHER" id="PTHR42788">
    <property type="entry name" value="TAURINE IMPORT ATP-BINDING PROTEIN-RELATED"/>
    <property type="match status" value="1"/>
</dbReference>
<dbReference type="CDD" id="cd03293">
    <property type="entry name" value="ABC_NrtD_SsuB_transporters"/>
    <property type="match status" value="1"/>
</dbReference>
<keyword evidence="4" id="KW-0547">Nucleotide-binding</keyword>
<keyword evidence="3" id="KW-0813">Transport</keyword>
<evidence type="ECO:0000313" key="8">
    <source>
        <dbReference type="Proteomes" id="UP001184614"/>
    </source>
</evidence>
<dbReference type="InterPro" id="IPR050166">
    <property type="entry name" value="ABC_transporter_ATP-bind"/>
</dbReference>
<dbReference type="GO" id="GO:0005524">
    <property type="term" value="F:ATP binding"/>
    <property type="evidence" value="ECO:0007669"/>
    <property type="project" value="UniProtKB-KW"/>
</dbReference>
<dbReference type="Pfam" id="PF00005">
    <property type="entry name" value="ABC_tran"/>
    <property type="match status" value="1"/>
</dbReference>
<dbReference type="SMART" id="SM00382">
    <property type="entry name" value="AAA"/>
    <property type="match status" value="1"/>
</dbReference>
<dbReference type="InterPro" id="IPR027417">
    <property type="entry name" value="P-loop_NTPase"/>
</dbReference>
<proteinExistence type="inferred from homology"/>
<evidence type="ECO:0000256" key="3">
    <source>
        <dbReference type="ARBA" id="ARBA00022448"/>
    </source>
</evidence>
<organism evidence="7 8">
    <name type="scientific">Brucella pseudogrignonensis</name>
    <dbReference type="NCBI Taxonomy" id="419475"/>
    <lineage>
        <taxon>Bacteria</taxon>
        <taxon>Pseudomonadati</taxon>
        <taxon>Pseudomonadota</taxon>
        <taxon>Alphaproteobacteria</taxon>
        <taxon>Hyphomicrobiales</taxon>
        <taxon>Brucellaceae</taxon>
        <taxon>Brucella/Ochrobactrum group</taxon>
        <taxon>Brucella</taxon>
    </lineage>
</organism>
<evidence type="ECO:0000256" key="1">
    <source>
        <dbReference type="ARBA" id="ARBA00004533"/>
    </source>
</evidence>
<feature type="domain" description="ABC transporter" evidence="6">
    <location>
        <begin position="1"/>
        <end position="220"/>
    </location>
</feature>
<dbReference type="InterPro" id="IPR017871">
    <property type="entry name" value="ABC_transporter-like_CS"/>
</dbReference>
<evidence type="ECO:0000256" key="2">
    <source>
        <dbReference type="ARBA" id="ARBA00005417"/>
    </source>
</evidence>
<dbReference type="EMBL" id="JAVDQT010000007">
    <property type="protein sequence ID" value="MDR6433905.1"/>
    <property type="molecule type" value="Genomic_DNA"/>
</dbReference>
<accession>A0ABU1MCY6</accession>
<dbReference type="InterPro" id="IPR003439">
    <property type="entry name" value="ABC_transporter-like_ATP-bd"/>
</dbReference>
<sequence>MAPVDLQIEAGSFVAIVGRSGCGKSTLLRLIAGLETPTAGNLSVKGTDGAKRGVRYVFQNYIESLFPWLSVGQNIGFGLRHASNSNDLASVSGAKRQELIEGHLAEVGLAGKSSFYPSELSGGMQQRLAIARAIASRPEILLLDEPFSAIDALSRANMQDLLLRIWKQHNLTIVFVTHDIDEALYLADRVIVMKEQGAGIDQDITVSIARPRDQVASREDAGFLKLRREVLHRLLGEAS</sequence>
<keyword evidence="8" id="KW-1185">Reference proteome</keyword>
<gene>
    <name evidence="7" type="ORF">J2782_003651</name>
</gene>
<dbReference type="PROSITE" id="PS50893">
    <property type="entry name" value="ABC_TRANSPORTER_2"/>
    <property type="match status" value="1"/>
</dbReference>
<evidence type="ECO:0000256" key="5">
    <source>
        <dbReference type="ARBA" id="ARBA00022840"/>
    </source>
</evidence>